<proteinExistence type="inferred from homology"/>
<evidence type="ECO:0000259" key="6">
    <source>
        <dbReference type="Pfam" id="PF04542"/>
    </source>
</evidence>
<dbReference type="Proteomes" id="UP000192907">
    <property type="component" value="Unassembled WGS sequence"/>
</dbReference>
<evidence type="ECO:0000313" key="9">
    <source>
        <dbReference type="Proteomes" id="UP000192907"/>
    </source>
</evidence>
<keyword evidence="5" id="KW-0804">Transcription</keyword>
<dbReference type="STRING" id="1513793.SAMN06296036_1437"/>
<sequence>MPESVLSDTALVRQVQLDGNDEAFAAIVRRYQSPLRQFARKLLKSEEQGDEVVQEVFLIAYRRLGSFRGGSLRSWLLTITYRESLRTLQQKRKPLLLDEDYQVVYDQITRLDVGKALDALDERERQILVAWLYWDRSHGEIAAQEGVPLGTVKGILSRAKKKVRQFLGGSVYEG</sequence>
<dbReference type="InterPro" id="IPR013325">
    <property type="entry name" value="RNA_pol_sigma_r2"/>
</dbReference>
<dbReference type="InterPro" id="IPR036388">
    <property type="entry name" value="WH-like_DNA-bd_sf"/>
</dbReference>
<comment type="similarity">
    <text evidence="1">Belongs to the sigma-70 factor family. ECF subfamily.</text>
</comment>
<accession>A0A1Y6CY93</accession>
<organism evidence="8 9">
    <name type="scientific">Pseudobacteriovorax antillogorgiicola</name>
    <dbReference type="NCBI Taxonomy" id="1513793"/>
    <lineage>
        <taxon>Bacteria</taxon>
        <taxon>Pseudomonadati</taxon>
        <taxon>Bdellovibrionota</taxon>
        <taxon>Oligoflexia</taxon>
        <taxon>Oligoflexales</taxon>
        <taxon>Pseudobacteriovoracaceae</taxon>
        <taxon>Pseudobacteriovorax</taxon>
    </lineage>
</organism>
<dbReference type="NCBIfam" id="TIGR02937">
    <property type="entry name" value="sigma70-ECF"/>
    <property type="match status" value="1"/>
</dbReference>
<dbReference type="PANTHER" id="PTHR43133">
    <property type="entry name" value="RNA POLYMERASE ECF-TYPE SIGMA FACTO"/>
    <property type="match status" value="1"/>
</dbReference>
<keyword evidence="4" id="KW-0238">DNA-binding</keyword>
<evidence type="ECO:0000256" key="3">
    <source>
        <dbReference type="ARBA" id="ARBA00023082"/>
    </source>
</evidence>
<evidence type="ECO:0000256" key="5">
    <source>
        <dbReference type="ARBA" id="ARBA00023163"/>
    </source>
</evidence>
<dbReference type="CDD" id="cd06171">
    <property type="entry name" value="Sigma70_r4"/>
    <property type="match status" value="1"/>
</dbReference>
<evidence type="ECO:0000256" key="1">
    <source>
        <dbReference type="ARBA" id="ARBA00010641"/>
    </source>
</evidence>
<evidence type="ECO:0000313" key="8">
    <source>
        <dbReference type="EMBL" id="SMF82761.1"/>
    </source>
</evidence>
<dbReference type="RefSeq" id="WP_132326216.1">
    <property type="nucleotide sequence ID" value="NZ_FWZT01000043.1"/>
</dbReference>
<feature type="domain" description="RNA polymerase sigma-70 region 2" evidence="6">
    <location>
        <begin position="27"/>
        <end position="92"/>
    </location>
</feature>
<gene>
    <name evidence="8" type="ORF">SAMN06296036_1437</name>
</gene>
<name>A0A1Y6CY93_9BACT</name>
<dbReference type="InterPro" id="IPR014284">
    <property type="entry name" value="RNA_pol_sigma-70_dom"/>
</dbReference>
<dbReference type="PANTHER" id="PTHR43133:SF51">
    <property type="entry name" value="RNA POLYMERASE SIGMA FACTOR"/>
    <property type="match status" value="1"/>
</dbReference>
<dbReference type="InterPro" id="IPR013324">
    <property type="entry name" value="RNA_pol_sigma_r3/r4-like"/>
</dbReference>
<dbReference type="InterPro" id="IPR007630">
    <property type="entry name" value="RNA_pol_sigma70_r4"/>
</dbReference>
<dbReference type="GO" id="GO:0016987">
    <property type="term" value="F:sigma factor activity"/>
    <property type="evidence" value="ECO:0007669"/>
    <property type="project" value="UniProtKB-KW"/>
</dbReference>
<dbReference type="SUPFAM" id="SSF88946">
    <property type="entry name" value="Sigma2 domain of RNA polymerase sigma factors"/>
    <property type="match status" value="1"/>
</dbReference>
<evidence type="ECO:0000259" key="7">
    <source>
        <dbReference type="Pfam" id="PF04545"/>
    </source>
</evidence>
<protein>
    <submittedName>
        <fullName evidence="8">RNA polymerase sigma-70 factor, ECF subfamily</fullName>
    </submittedName>
</protein>
<dbReference type="Pfam" id="PF04545">
    <property type="entry name" value="Sigma70_r4"/>
    <property type="match status" value="1"/>
</dbReference>
<keyword evidence="2" id="KW-0805">Transcription regulation</keyword>
<dbReference type="SUPFAM" id="SSF88659">
    <property type="entry name" value="Sigma3 and sigma4 domains of RNA polymerase sigma factors"/>
    <property type="match status" value="1"/>
</dbReference>
<reference evidence="9" key="1">
    <citation type="submission" date="2017-04" db="EMBL/GenBank/DDBJ databases">
        <authorList>
            <person name="Varghese N."/>
            <person name="Submissions S."/>
        </authorList>
    </citation>
    <scope>NUCLEOTIDE SEQUENCE [LARGE SCALE GENOMIC DNA]</scope>
    <source>
        <strain evidence="9">RKEM611</strain>
    </source>
</reference>
<dbReference type="InterPro" id="IPR039425">
    <property type="entry name" value="RNA_pol_sigma-70-like"/>
</dbReference>
<evidence type="ECO:0000256" key="4">
    <source>
        <dbReference type="ARBA" id="ARBA00023125"/>
    </source>
</evidence>
<feature type="domain" description="RNA polymerase sigma-70 region 4" evidence="7">
    <location>
        <begin position="116"/>
        <end position="165"/>
    </location>
</feature>
<dbReference type="InterPro" id="IPR007627">
    <property type="entry name" value="RNA_pol_sigma70_r2"/>
</dbReference>
<keyword evidence="9" id="KW-1185">Reference proteome</keyword>
<dbReference type="OrthoDB" id="9780326at2"/>
<keyword evidence="3" id="KW-0731">Sigma factor</keyword>
<evidence type="ECO:0000256" key="2">
    <source>
        <dbReference type="ARBA" id="ARBA00023015"/>
    </source>
</evidence>
<dbReference type="GO" id="GO:0003677">
    <property type="term" value="F:DNA binding"/>
    <property type="evidence" value="ECO:0007669"/>
    <property type="project" value="UniProtKB-KW"/>
</dbReference>
<dbReference type="Pfam" id="PF04542">
    <property type="entry name" value="Sigma70_r2"/>
    <property type="match status" value="1"/>
</dbReference>
<dbReference type="AlphaFoldDB" id="A0A1Y6CY93"/>
<dbReference type="Gene3D" id="1.10.1740.10">
    <property type="match status" value="1"/>
</dbReference>
<dbReference type="EMBL" id="FWZT01000043">
    <property type="protein sequence ID" value="SMF82761.1"/>
    <property type="molecule type" value="Genomic_DNA"/>
</dbReference>
<dbReference type="GO" id="GO:0006352">
    <property type="term" value="P:DNA-templated transcription initiation"/>
    <property type="evidence" value="ECO:0007669"/>
    <property type="project" value="InterPro"/>
</dbReference>
<dbReference type="Gene3D" id="1.10.10.10">
    <property type="entry name" value="Winged helix-like DNA-binding domain superfamily/Winged helix DNA-binding domain"/>
    <property type="match status" value="1"/>
</dbReference>